<feature type="compositionally biased region" description="Basic and acidic residues" evidence="1">
    <location>
        <begin position="436"/>
        <end position="445"/>
    </location>
</feature>
<feature type="compositionally biased region" description="Basic and acidic residues" evidence="1">
    <location>
        <begin position="378"/>
        <end position="405"/>
    </location>
</feature>
<evidence type="ECO:0000256" key="1">
    <source>
        <dbReference type="SAM" id="MobiDB-lite"/>
    </source>
</evidence>
<feature type="compositionally biased region" description="Basic and acidic residues" evidence="1">
    <location>
        <begin position="17"/>
        <end position="45"/>
    </location>
</feature>
<name>A0A6A6KHQ8_HEVBR</name>
<evidence type="ECO:0000313" key="2">
    <source>
        <dbReference type="EMBL" id="KAF2287438.1"/>
    </source>
</evidence>
<feature type="region of interest" description="Disordered" evidence="1">
    <location>
        <begin position="179"/>
        <end position="317"/>
    </location>
</feature>
<dbReference type="PANTHER" id="PTHR34837:SF1">
    <property type="entry name" value="LOW PROTEIN: ZINC FINGER CCCH DOMAIN PROTEIN"/>
    <property type="match status" value="1"/>
</dbReference>
<reference evidence="2 3" key="1">
    <citation type="journal article" date="2020" name="Mol. Plant">
        <title>The Chromosome-Based Rubber Tree Genome Provides New Insights into Spurge Genome Evolution and Rubber Biosynthesis.</title>
        <authorList>
            <person name="Liu J."/>
            <person name="Shi C."/>
            <person name="Shi C.C."/>
            <person name="Li W."/>
            <person name="Zhang Q.J."/>
            <person name="Zhang Y."/>
            <person name="Li K."/>
            <person name="Lu H.F."/>
            <person name="Shi C."/>
            <person name="Zhu S.T."/>
            <person name="Xiao Z.Y."/>
            <person name="Nan H."/>
            <person name="Yue Y."/>
            <person name="Zhu X.G."/>
            <person name="Wu Y."/>
            <person name="Hong X.N."/>
            <person name="Fan G.Y."/>
            <person name="Tong Y."/>
            <person name="Zhang D."/>
            <person name="Mao C.L."/>
            <person name="Liu Y.L."/>
            <person name="Hao S.J."/>
            <person name="Liu W.Q."/>
            <person name="Lv M.Q."/>
            <person name="Zhang H.B."/>
            <person name="Liu Y."/>
            <person name="Hu-Tang G.R."/>
            <person name="Wang J.P."/>
            <person name="Wang J.H."/>
            <person name="Sun Y.H."/>
            <person name="Ni S.B."/>
            <person name="Chen W.B."/>
            <person name="Zhang X.C."/>
            <person name="Jiao Y.N."/>
            <person name="Eichler E.E."/>
            <person name="Li G.H."/>
            <person name="Liu X."/>
            <person name="Gao L.Z."/>
        </authorList>
    </citation>
    <scope>NUCLEOTIDE SEQUENCE [LARGE SCALE GENOMIC DNA]</scope>
    <source>
        <strain evidence="3">cv. GT1</strain>
        <tissue evidence="2">Leaf</tissue>
    </source>
</reference>
<proteinExistence type="predicted"/>
<feature type="compositionally biased region" description="Polar residues" evidence="1">
    <location>
        <begin position="418"/>
        <end position="431"/>
    </location>
</feature>
<evidence type="ECO:0000313" key="3">
    <source>
        <dbReference type="Proteomes" id="UP000467840"/>
    </source>
</evidence>
<dbReference type="AlphaFoldDB" id="A0A6A6KHQ8"/>
<gene>
    <name evidence="2" type="ORF">GH714_039902</name>
</gene>
<dbReference type="Proteomes" id="UP000467840">
    <property type="component" value="Chromosome 3"/>
</dbReference>
<feature type="region of interest" description="Disordered" evidence="1">
    <location>
        <begin position="360"/>
        <end position="500"/>
    </location>
</feature>
<accession>A0A6A6KHQ8</accession>
<feature type="region of interest" description="Disordered" evidence="1">
    <location>
        <begin position="1"/>
        <end position="62"/>
    </location>
</feature>
<feature type="compositionally biased region" description="Polar residues" evidence="1">
    <location>
        <begin position="1"/>
        <end position="16"/>
    </location>
</feature>
<comment type="caution">
    <text evidence="2">The sequence shown here is derived from an EMBL/GenBank/DDBJ whole genome shotgun (WGS) entry which is preliminary data.</text>
</comment>
<dbReference type="EMBL" id="JAAGAX010000017">
    <property type="protein sequence ID" value="KAF2287438.1"/>
    <property type="molecule type" value="Genomic_DNA"/>
</dbReference>
<protein>
    <submittedName>
        <fullName evidence="2">Uncharacterized protein</fullName>
    </submittedName>
</protein>
<feature type="compositionally biased region" description="Basic and acidic residues" evidence="1">
    <location>
        <begin position="179"/>
        <end position="267"/>
    </location>
</feature>
<organism evidence="2 3">
    <name type="scientific">Hevea brasiliensis</name>
    <name type="common">Para rubber tree</name>
    <name type="synonym">Siphonia brasiliensis</name>
    <dbReference type="NCBI Taxonomy" id="3981"/>
    <lineage>
        <taxon>Eukaryota</taxon>
        <taxon>Viridiplantae</taxon>
        <taxon>Streptophyta</taxon>
        <taxon>Embryophyta</taxon>
        <taxon>Tracheophyta</taxon>
        <taxon>Spermatophyta</taxon>
        <taxon>Magnoliopsida</taxon>
        <taxon>eudicotyledons</taxon>
        <taxon>Gunneridae</taxon>
        <taxon>Pentapetalae</taxon>
        <taxon>rosids</taxon>
        <taxon>fabids</taxon>
        <taxon>Malpighiales</taxon>
        <taxon>Euphorbiaceae</taxon>
        <taxon>Crotonoideae</taxon>
        <taxon>Micrandreae</taxon>
        <taxon>Hevea</taxon>
    </lineage>
</organism>
<keyword evidence="3" id="KW-1185">Reference proteome</keyword>
<feature type="compositionally biased region" description="Polar residues" evidence="1">
    <location>
        <begin position="297"/>
        <end position="309"/>
    </location>
</feature>
<feature type="compositionally biased region" description="Basic and acidic residues" evidence="1">
    <location>
        <begin position="276"/>
        <end position="295"/>
    </location>
</feature>
<sequence>MQGITQILRRTQLQGQKEQRGEYFRVSKDSGSGEKRKLDSRDNKDSFGSGNGEYLEEYSSSKRFKERAEDGVNDRWNGGDDDKGSLPSTLSILSRSLGLSCIPILETKPQERLVLVIFWIDFFIKAKRGLANVTSVTHLIGSGMKIMRFTLSFVTGLPLGVEGTRSIAKYELESLPDKRIRRKQDGSGDGDKHQDDIEDINDRRFSLREDGRPKDEKHKDERYRDKYREDKYRDERALKDHTNSRYKDSRGRKISPDDHEDYNDTKSRGVKTLYLDMEKKSSSSSRVESDADRGRSQSRQAHPDNNTSSNRKRASPTQVLMELQMSTELDDEDVGLFIIFCCRQFKPEELKHRDAVIEQRSKSISSREANNLPGASDRASKYRSAEKPTKVDDGHIGELSLERSSRSKASPMGLVDRSPTSSSMECRSMNRSGVRRSVDIEESGRRSSGSMGARDLPYADDRSNRDLPLEKSLADESTSVDSSFYNRHSQSNSALIPPSAFRGGVGSPSFLGSLDEDCRIKSGARYKRSADSNMGRGQGNAWRGAPNWSHLCQMATFLSNMGHLMEVFKP</sequence>
<feature type="compositionally biased region" description="Basic and acidic residues" evidence="1">
    <location>
        <begin position="457"/>
        <end position="474"/>
    </location>
</feature>
<dbReference type="PANTHER" id="PTHR34837">
    <property type="entry name" value="OS05G0595500 PROTEIN"/>
    <property type="match status" value="1"/>
</dbReference>
<feature type="compositionally biased region" description="Polar residues" evidence="1">
    <location>
        <begin position="475"/>
        <end position="494"/>
    </location>
</feature>